<name>A0A6B0SQ83_9EURY</name>
<evidence type="ECO:0000313" key="2">
    <source>
        <dbReference type="EMBL" id="MXR21683.1"/>
    </source>
</evidence>
<feature type="domain" description="Cupin type-2" evidence="1">
    <location>
        <begin position="33"/>
        <end position="101"/>
    </location>
</feature>
<dbReference type="Proteomes" id="UP000471521">
    <property type="component" value="Unassembled WGS sequence"/>
</dbReference>
<proteinExistence type="predicted"/>
<accession>A0A6B0SQ83</accession>
<sequence length="112" mass="12177">METVELAERDVVEAVEGVHLAQLAVGDNMSVQHFHIEPGADVPAHDHHHEQAGFVYKGVLTFDVEGEEHVVTAGESYAIPGGETHGAVNDGDEHVRGVDIFYPARENPDWQG</sequence>
<dbReference type="Pfam" id="PF07883">
    <property type="entry name" value="Cupin_2"/>
    <property type="match status" value="1"/>
</dbReference>
<evidence type="ECO:0000259" key="1">
    <source>
        <dbReference type="Pfam" id="PF07883"/>
    </source>
</evidence>
<dbReference type="RefSeq" id="WP_159527130.1">
    <property type="nucleotide sequence ID" value="NZ_WUUU01000138.1"/>
</dbReference>
<dbReference type="InterPro" id="IPR052535">
    <property type="entry name" value="Bacilysin_H2HPP_isomerase"/>
</dbReference>
<dbReference type="InterPro" id="IPR014710">
    <property type="entry name" value="RmlC-like_jellyroll"/>
</dbReference>
<dbReference type="InterPro" id="IPR011051">
    <property type="entry name" value="RmlC_Cupin_sf"/>
</dbReference>
<comment type="caution">
    <text evidence="2">The sequence shown here is derived from an EMBL/GenBank/DDBJ whole genome shotgun (WGS) entry which is preliminary data.</text>
</comment>
<reference evidence="2 3" key="1">
    <citation type="submission" date="2019-12" db="EMBL/GenBank/DDBJ databases">
        <title>Isolation and characterization of three novel carbon monoxide-oxidizing members of Halobacteria from salione crusts and soils.</title>
        <authorList>
            <person name="Myers M.R."/>
            <person name="King G.M."/>
        </authorList>
    </citation>
    <scope>NUCLEOTIDE SEQUENCE [LARGE SCALE GENOMIC DNA]</scope>
    <source>
        <strain evidence="2 3">PCN9</strain>
    </source>
</reference>
<dbReference type="Gene3D" id="2.60.120.10">
    <property type="entry name" value="Jelly Rolls"/>
    <property type="match status" value="1"/>
</dbReference>
<organism evidence="2 3">
    <name type="scientific">Halobacterium bonnevillei</name>
    <dbReference type="NCBI Taxonomy" id="2692200"/>
    <lineage>
        <taxon>Archaea</taxon>
        <taxon>Methanobacteriati</taxon>
        <taxon>Methanobacteriota</taxon>
        <taxon>Stenosarchaea group</taxon>
        <taxon>Halobacteria</taxon>
        <taxon>Halobacteriales</taxon>
        <taxon>Halobacteriaceae</taxon>
        <taxon>Halobacterium</taxon>
    </lineage>
</organism>
<evidence type="ECO:0000313" key="3">
    <source>
        <dbReference type="Proteomes" id="UP000471521"/>
    </source>
</evidence>
<dbReference type="OrthoDB" id="114121at2157"/>
<protein>
    <submittedName>
        <fullName evidence="2">Cupin domain-containing protein</fullName>
    </submittedName>
</protein>
<dbReference type="EMBL" id="WUUU01000138">
    <property type="protein sequence ID" value="MXR21683.1"/>
    <property type="molecule type" value="Genomic_DNA"/>
</dbReference>
<keyword evidence="3" id="KW-1185">Reference proteome</keyword>
<gene>
    <name evidence="2" type="ORF">GRX66_14090</name>
</gene>
<dbReference type="SUPFAM" id="SSF51182">
    <property type="entry name" value="RmlC-like cupins"/>
    <property type="match status" value="1"/>
</dbReference>
<dbReference type="PANTHER" id="PTHR40112:SF1">
    <property type="entry name" value="H2HPP ISOMERASE"/>
    <property type="match status" value="1"/>
</dbReference>
<dbReference type="AlphaFoldDB" id="A0A6B0SQ83"/>
<dbReference type="InterPro" id="IPR013096">
    <property type="entry name" value="Cupin_2"/>
</dbReference>
<dbReference type="CDD" id="cd02238">
    <property type="entry name" value="cupin_KdgF"/>
    <property type="match status" value="1"/>
</dbReference>
<dbReference type="PANTHER" id="PTHR40112">
    <property type="entry name" value="H2HPP ISOMERASE"/>
    <property type="match status" value="1"/>
</dbReference>